<gene>
    <name evidence="9" type="ORF">B1992_13000</name>
</gene>
<dbReference type="Pfam" id="PF04616">
    <property type="entry name" value="Glyco_hydro_43"/>
    <property type="match status" value="1"/>
</dbReference>
<evidence type="ECO:0000259" key="8">
    <source>
        <dbReference type="Pfam" id="PF17851"/>
    </source>
</evidence>
<organism evidence="9 10">
    <name type="scientific">Pseudoxanthomonas broegbernensis</name>
    <dbReference type="NCBI Taxonomy" id="83619"/>
    <lineage>
        <taxon>Bacteria</taxon>
        <taxon>Pseudomonadati</taxon>
        <taxon>Pseudomonadota</taxon>
        <taxon>Gammaproteobacteria</taxon>
        <taxon>Lysobacterales</taxon>
        <taxon>Lysobacteraceae</taxon>
        <taxon>Pseudoxanthomonas</taxon>
    </lineage>
</organism>
<dbReference type="PANTHER" id="PTHR42812:SF12">
    <property type="entry name" value="BETA-XYLOSIDASE-RELATED"/>
    <property type="match status" value="1"/>
</dbReference>
<dbReference type="Gene3D" id="2.115.10.20">
    <property type="entry name" value="Glycosyl hydrolase domain, family 43"/>
    <property type="match status" value="1"/>
</dbReference>
<dbReference type="Pfam" id="PF17851">
    <property type="entry name" value="GH43_C2"/>
    <property type="match status" value="1"/>
</dbReference>
<dbReference type="Proteomes" id="UP000462066">
    <property type="component" value="Unassembled WGS sequence"/>
</dbReference>
<feature type="domain" description="Beta-xylosidase C-terminal Concanavalin A-like" evidence="8">
    <location>
        <begin position="349"/>
        <end position="533"/>
    </location>
</feature>
<keyword evidence="3 6" id="KW-0326">Glycosidase</keyword>
<comment type="caution">
    <text evidence="9">The sequence shown here is derived from an EMBL/GenBank/DDBJ whole genome shotgun (WGS) entry which is preliminary data.</text>
</comment>
<reference evidence="9 10" key="1">
    <citation type="submission" date="2017-10" db="EMBL/GenBank/DDBJ databases">
        <title>Whole genome sequencing of Pseudoxanthomonas broegbernensis DSM 12573(T).</title>
        <authorList>
            <person name="Kumar S."/>
            <person name="Bansal K."/>
            <person name="Kaur A."/>
            <person name="Patil P."/>
            <person name="Sharma S."/>
            <person name="Patil P.B."/>
        </authorList>
    </citation>
    <scope>NUCLEOTIDE SEQUENCE [LARGE SCALE GENOMIC DNA]</scope>
    <source>
        <strain evidence="9 10">DSM 12573</strain>
    </source>
</reference>
<feature type="active site" description="Proton acceptor" evidence="4">
    <location>
        <position position="41"/>
    </location>
</feature>
<evidence type="ECO:0000313" key="9">
    <source>
        <dbReference type="EMBL" id="KAF1685206.1"/>
    </source>
</evidence>
<feature type="signal peptide" evidence="7">
    <location>
        <begin position="1"/>
        <end position="18"/>
    </location>
</feature>
<evidence type="ECO:0000256" key="2">
    <source>
        <dbReference type="ARBA" id="ARBA00022801"/>
    </source>
</evidence>
<dbReference type="SUPFAM" id="SSF75005">
    <property type="entry name" value="Arabinanase/levansucrase/invertase"/>
    <property type="match status" value="1"/>
</dbReference>
<evidence type="ECO:0000256" key="1">
    <source>
        <dbReference type="ARBA" id="ARBA00009865"/>
    </source>
</evidence>
<comment type="similarity">
    <text evidence="1 6">Belongs to the glycosyl hydrolase 43 family.</text>
</comment>
<dbReference type="InterPro" id="IPR006710">
    <property type="entry name" value="Glyco_hydro_43"/>
</dbReference>
<accession>A0A7V8K614</accession>
<dbReference type="InterPro" id="IPR041542">
    <property type="entry name" value="GH43_C2"/>
</dbReference>
<dbReference type="InterPro" id="IPR023296">
    <property type="entry name" value="Glyco_hydro_beta-prop_sf"/>
</dbReference>
<dbReference type="GO" id="GO:0005975">
    <property type="term" value="P:carbohydrate metabolic process"/>
    <property type="evidence" value="ECO:0007669"/>
    <property type="project" value="InterPro"/>
</dbReference>
<evidence type="ECO:0000256" key="6">
    <source>
        <dbReference type="RuleBase" id="RU361187"/>
    </source>
</evidence>
<dbReference type="GO" id="GO:0004553">
    <property type="term" value="F:hydrolase activity, hydrolyzing O-glycosyl compounds"/>
    <property type="evidence" value="ECO:0007669"/>
    <property type="project" value="InterPro"/>
</dbReference>
<feature type="chain" id="PRO_5030591434" evidence="7">
    <location>
        <begin position="19"/>
        <end position="537"/>
    </location>
</feature>
<dbReference type="AlphaFoldDB" id="A0A7V8K614"/>
<dbReference type="PANTHER" id="PTHR42812">
    <property type="entry name" value="BETA-XYLOSIDASE"/>
    <property type="match status" value="1"/>
</dbReference>
<dbReference type="Gene3D" id="2.60.120.200">
    <property type="match status" value="1"/>
</dbReference>
<protein>
    <submittedName>
        <fullName evidence="9">Xylan 1,4-beta-xylosidase</fullName>
    </submittedName>
</protein>
<evidence type="ECO:0000313" key="10">
    <source>
        <dbReference type="Proteomes" id="UP000462066"/>
    </source>
</evidence>
<evidence type="ECO:0000256" key="7">
    <source>
        <dbReference type="SAM" id="SignalP"/>
    </source>
</evidence>
<keyword evidence="7" id="KW-0732">Signal</keyword>
<sequence>MRRLAPALLALAAVAAHAQPTPTPTPTPQYRNPILFADYSDPDVIRVGEDYVMTASTFHFSPGLPVLKSKDLVHWTLVAHALPRLPFGPAYDLPGPLNFDDASERARLDPAMGHRYSAGVWAPAIRHHAGRYYIYFATPTDGIFMVSAEHPEGPWTPPVALVAQAGLEDPCPFWDDDGNAYLVHSRVGAGPLILRRMAPDGTRVLDEGTVIMEDPVNLPVLEGPKMLKRNGWYYVFAPYGGVEKGPQAVLRARDIRGPYQWRTVLAQGDTPVQAPHQGGYVETPSGQAWFAHFNSTGAYGRIVHLQPVRWVDDWPIIGEPISDTTGQPVAAHAMPDVGGTHPPVRPQASDEFDGAALGLQWEWNHNPVDTHWSLAARPGHLRLAAMHAPSLVGARNTLTQVHHGSASRTTVRLDASGLRDGERAGLGMLQVQPNWIGVVQEAGVRHLVFASAGVETRGPALRGDVVRLRQHVADQRVSYAYSLDDGRSFVALGEPSTMRFSWWKGARPMLFNYARTEGTAPHGHVDVDWVRIERLAP</sequence>
<dbReference type="EMBL" id="MWIP01000016">
    <property type="protein sequence ID" value="KAF1685206.1"/>
    <property type="molecule type" value="Genomic_DNA"/>
</dbReference>
<evidence type="ECO:0000256" key="3">
    <source>
        <dbReference type="ARBA" id="ARBA00023295"/>
    </source>
</evidence>
<feature type="active site" description="Proton donor" evidence="4">
    <location>
        <position position="222"/>
    </location>
</feature>
<keyword evidence="10" id="KW-1185">Reference proteome</keyword>
<dbReference type="SUPFAM" id="SSF49899">
    <property type="entry name" value="Concanavalin A-like lectins/glucanases"/>
    <property type="match status" value="1"/>
</dbReference>
<dbReference type="CDD" id="cd09001">
    <property type="entry name" value="GH43_FsAxh1-like"/>
    <property type="match status" value="1"/>
</dbReference>
<proteinExistence type="inferred from homology"/>
<name>A0A7V8K614_9GAMM</name>
<dbReference type="InterPro" id="IPR051795">
    <property type="entry name" value="Glycosyl_Hydrlase_43"/>
</dbReference>
<evidence type="ECO:0000256" key="5">
    <source>
        <dbReference type="PIRSR" id="PIRSR606710-2"/>
    </source>
</evidence>
<keyword evidence="2 6" id="KW-0378">Hydrolase</keyword>
<evidence type="ECO:0000256" key="4">
    <source>
        <dbReference type="PIRSR" id="PIRSR606710-1"/>
    </source>
</evidence>
<feature type="site" description="Important for catalytic activity, responsible for pKa modulation of the active site Glu and correct orientation of both the proton donor and substrate" evidence="5">
    <location>
        <position position="169"/>
    </location>
</feature>
<dbReference type="InterPro" id="IPR013320">
    <property type="entry name" value="ConA-like_dom_sf"/>
</dbReference>